<evidence type="ECO:0000256" key="9">
    <source>
        <dbReference type="ARBA" id="ARBA00032610"/>
    </source>
</evidence>
<keyword evidence="14" id="KW-0032">Aminotransferase</keyword>
<dbReference type="RefSeq" id="WP_222516341.1">
    <property type="nucleotide sequence ID" value="NZ_CP098827.1"/>
</dbReference>
<reference evidence="14" key="1">
    <citation type="submission" date="2022-06" db="EMBL/GenBank/DDBJ databases">
        <title>A novel DMS-producing enzyme.</title>
        <authorList>
            <person name="Zhang Y."/>
        </authorList>
    </citation>
    <scope>NUCLEOTIDE SEQUENCE</scope>
    <source>
        <strain evidence="14">RT37</strain>
    </source>
</reference>
<dbReference type="GO" id="GO:0008710">
    <property type="term" value="F:8-amino-7-oxononanoate synthase activity"/>
    <property type="evidence" value="ECO:0007669"/>
    <property type="project" value="UniProtKB-EC"/>
</dbReference>
<evidence type="ECO:0000256" key="5">
    <source>
        <dbReference type="ARBA" id="ARBA00013187"/>
    </source>
</evidence>
<evidence type="ECO:0000256" key="2">
    <source>
        <dbReference type="ARBA" id="ARBA00004746"/>
    </source>
</evidence>
<evidence type="ECO:0000256" key="12">
    <source>
        <dbReference type="RuleBase" id="RU003693"/>
    </source>
</evidence>
<evidence type="ECO:0000259" key="13">
    <source>
        <dbReference type="Pfam" id="PF00155"/>
    </source>
</evidence>
<comment type="catalytic activity">
    <reaction evidence="11">
        <text>6-carboxyhexanoyl-[ACP] + L-alanine + H(+) = (8S)-8-amino-7-oxononanoate + holo-[ACP] + CO2</text>
        <dbReference type="Rhea" id="RHEA:42288"/>
        <dbReference type="Rhea" id="RHEA-COMP:9685"/>
        <dbReference type="Rhea" id="RHEA-COMP:9955"/>
        <dbReference type="ChEBI" id="CHEBI:15378"/>
        <dbReference type="ChEBI" id="CHEBI:16526"/>
        <dbReference type="ChEBI" id="CHEBI:57972"/>
        <dbReference type="ChEBI" id="CHEBI:64479"/>
        <dbReference type="ChEBI" id="CHEBI:78846"/>
        <dbReference type="ChEBI" id="CHEBI:149468"/>
        <dbReference type="EC" id="2.3.1.47"/>
    </reaction>
</comment>
<comment type="subunit">
    <text evidence="4">Homodimer.</text>
</comment>
<dbReference type="InterPro" id="IPR001917">
    <property type="entry name" value="Aminotrans_II_pyridoxalP_BS"/>
</dbReference>
<evidence type="ECO:0000256" key="6">
    <source>
        <dbReference type="ARBA" id="ARBA00022679"/>
    </source>
</evidence>
<dbReference type="PANTHER" id="PTHR13693">
    <property type="entry name" value="CLASS II AMINOTRANSFERASE/8-AMINO-7-OXONONANOATE SYNTHASE"/>
    <property type="match status" value="1"/>
</dbReference>
<comment type="similarity">
    <text evidence="3">Belongs to the class-II pyridoxal-phosphate-dependent aminotransferase family. BioF subfamily.</text>
</comment>
<dbReference type="InterPro" id="IPR050087">
    <property type="entry name" value="AON_synthase_class-II"/>
</dbReference>
<dbReference type="EC" id="2.3.1.47" evidence="5"/>
<evidence type="ECO:0000256" key="10">
    <source>
        <dbReference type="ARBA" id="ARBA00033381"/>
    </source>
</evidence>
<keyword evidence="8 12" id="KW-0663">Pyridoxal phosphate</keyword>
<dbReference type="InterPro" id="IPR015424">
    <property type="entry name" value="PyrdxlP-dep_Trfase"/>
</dbReference>
<dbReference type="InterPro" id="IPR015422">
    <property type="entry name" value="PyrdxlP-dep_Trfase_small"/>
</dbReference>
<name>A0AAU7KGS4_9GAMM</name>
<dbReference type="InterPro" id="IPR015421">
    <property type="entry name" value="PyrdxlP-dep_Trfase_major"/>
</dbReference>
<dbReference type="PROSITE" id="PS00599">
    <property type="entry name" value="AA_TRANSFER_CLASS_2"/>
    <property type="match status" value="1"/>
</dbReference>
<dbReference type="PANTHER" id="PTHR13693:SF100">
    <property type="entry name" value="8-AMINO-7-OXONONANOATE SYNTHASE"/>
    <property type="match status" value="1"/>
</dbReference>
<dbReference type="GO" id="GO:0030170">
    <property type="term" value="F:pyridoxal phosphate binding"/>
    <property type="evidence" value="ECO:0007669"/>
    <property type="project" value="InterPro"/>
</dbReference>
<comment type="cofactor">
    <cofactor evidence="1 12">
        <name>pyridoxal 5'-phosphate</name>
        <dbReference type="ChEBI" id="CHEBI:597326"/>
    </cofactor>
</comment>
<dbReference type="InterPro" id="IPR004839">
    <property type="entry name" value="Aminotransferase_I/II_large"/>
</dbReference>
<evidence type="ECO:0000256" key="3">
    <source>
        <dbReference type="ARBA" id="ARBA00010008"/>
    </source>
</evidence>
<dbReference type="Gene3D" id="3.40.640.10">
    <property type="entry name" value="Type I PLP-dependent aspartate aminotransferase-like (Major domain)"/>
    <property type="match status" value="1"/>
</dbReference>
<evidence type="ECO:0000256" key="11">
    <source>
        <dbReference type="ARBA" id="ARBA00047715"/>
    </source>
</evidence>
<accession>A0AAU7KGS4</accession>
<evidence type="ECO:0000313" key="14">
    <source>
        <dbReference type="EMBL" id="XBO70886.1"/>
    </source>
</evidence>
<comment type="pathway">
    <text evidence="2">Cofactor biosynthesis; biotin biosynthesis.</text>
</comment>
<dbReference type="CDD" id="cd06454">
    <property type="entry name" value="KBL_like"/>
    <property type="match status" value="1"/>
</dbReference>
<evidence type="ECO:0000256" key="1">
    <source>
        <dbReference type="ARBA" id="ARBA00001933"/>
    </source>
</evidence>
<dbReference type="GO" id="GO:0009102">
    <property type="term" value="P:biotin biosynthetic process"/>
    <property type="evidence" value="ECO:0007669"/>
    <property type="project" value="UniProtKB-KW"/>
</dbReference>
<dbReference type="EMBL" id="CP098827">
    <property type="protein sequence ID" value="XBO70886.1"/>
    <property type="molecule type" value="Genomic_DNA"/>
</dbReference>
<dbReference type="SUPFAM" id="SSF53383">
    <property type="entry name" value="PLP-dependent transferases"/>
    <property type="match status" value="1"/>
</dbReference>
<dbReference type="Gene3D" id="3.90.1150.10">
    <property type="entry name" value="Aspartate Aminotransferase, domain 1"/>
    <property type="match status" value="1"/>
</dbReference>
<dbReference type="AlphaFoldDB" id="A0AAU7KGS4"/>
<evidence type="ECO:0000256" key="7">
    <source>
        <dbReference type="ARBA" id="ARBA00022756"/>
    </source>
</evidence>
<evidence type="ECO:0000256" key="4">
    <source>
        <dbReference type="ARBA" id="ARBA00011738"/>
    </source>
</evidence>
<gene>
    <name evidence="14" type="ORF">NFG58_20170</name>
</gene>
<evidence type="ECO:0000256" key="8">
    <source>
        <dbReference type="ARBA" id="ARBA00022898"/>
    </source>
</evidence>
<dbReference type="GO" id="GO:0008483">
    <property type="term" value="F:transaminase activity"/>
    <property type="evidence" value="ECO:0007669"/>
    <property type="project" value="UniProtKB-KW"/>
</dbReference>
<organism evidence="14">
    <name type="scientific">Halomonas sp. RT37</name>
    <dbReference type="NCBI Taxonomy" id="2950872"/>
    <lineage>
        <taxon>Bacteria</taxon>
        <taxon>Pseudomonadati</taxon>
        <taxon>Pseudomonadota</taxon>
        <taxon>Gammaproteobacteria</taxon>
        <taxon>Oceanospirillales</taxon>
        <taxon>Halomonadaceae</taxon>
        <taxon>Halomonas</taxon>
    </lineage>
</organism>
<feature type="domain" description="Aminotransferase class I/classII large" evidence="13">
    <location>
        <begin position="96"/>
        <end position="440"/>
    </location>
</feature>
<keyword evidence="7" id="KW-0093">Biotin biosynthesis</keyword>
<keyword evidence="6" id="KW-0808">Transferase</keyword>
<sequence length="447" mass="48772">MNPDDRKALKDRLLNQARAIDSARHAQATPIDRAVSTSEHYPLTETLVTTTDFRSLEGYRRIAMMRTLGDSLGITSPFFRCHQRRAGATSRLGDQDVINFANYDYLGLAGDRRVLDATHQAIEYYGTSVSASRIVAGERPFHGALERELAHCYQSDDALAFVSGHATNVSTIAMLVGTRDLIIHDSLIHNSVVVGASVSGATRMSFPHNDAQALDRLLFDHRDRFERVLVVIEGHYSMDGDTPDLARFVEVKRRHHCWLMVDEAHSLGVLGATGLGLHQHCRVAPGDVDIWMGTLSKSLASCGGYIAGCQALVDTLRYLAPGFLYSVGLAPQLAAPARRALQVLQEEPWRTARLTQNARRLLDGIQSLGLNTGSSEGHAIVPLILGSSARAAKLSHALLAAGINVQPILHPAVPERSARLRFFVSCEHQPDQIDQTLSALGGLINSD</sequence>
<protein>
    <recommendedName>
        <fullName evidence="5">8-amino-7-oxononanoate synthase</fullName>
        <ecNumber evidence="5">2.3.1.47</ecNumber>
    </recommendedName>
    <alternativeName>
        <fullName evidence="9">7-keto-8-amino-pelargonic acid synthase</fullName>
    </alternativeName>
    <alternativeName>
        <fullName evidence="10">8-amino-7-ketopelargonate synthase</fullName>
    </alternativeName>
</protein>
<dbReference type="Pfam" id="PF00155">
    <property type="entry name" value="Aminotran_1_2"/>
    <property type="match status" value="1"/>
</dbReference>
<proteinExistence type="inferred from homology"/>